<feature type="signal peptide" evidence="1">
    <location>
        <begin position="1"/>
        <end position="18"/>
    </location>
</feature>
<evidence type="ECO:0000313" key="2">
    <source>
        <dbReference type="Proteomes" id="UP000695007"/>
    </source>
</evidence>
<dbReference type="Proteomes" id="UP000695007">
    <property type="component" value="Unplaced"/>
</dbReference>
<protein>
    <submittedName>
        <fullName evidence="3">Uncharacterized protein LOC105360760</fullName>
    </submittedName>
</protein>
<feature type="chain" id="PRO_5042590879" evidence="1">
    <location>
        <begin position="19"/>
        <end position="193"/>
    </location>
</feature>
<evidence type="ECO:0000256" key="1">
    <source>
        <dbReference type="SAM" id="SignalP"/>
    </source>
</evidence>
<dbReference type="Gene3D" id="2.60.40.10">
    <property type="entry name" value="Immunoglobulins"/>
    <property type="match status" value="1"/>
</dbReference>
<proteinExistence type="predicted"/>
<keyword evidence="2" id="KW-1185">Reference proteome</keyword>
<sequence>MKSLLIIFISLLVACVHSKTNTASIPCSGIKIKNPTKNLHYDWTYPINKNMLKKSTDCGTDIKSRLSVGNDGTLFIRKFTYNDWGKYVCRLKDGHTVLDEIVVDVTDKYIIVSDAERPIEECPSWACIAREKCSNPDTRVCPDGTDACCPRMREEDKHRCRHFLGECMETCHENLRATRADDCPQGSMCCVLV</sequence>
<dbReference type="InterPro" id="IPR013783">
    <property type="entry name" value="Ig-like_fold"/>
</dbReference>
<organism evidence="2 3">
    <name type="scientific">Ceratosolen solmsi marchali</name>
    <dbReference type="NCBI Taxonomy" id="326594"/>
    <lineage>
        <taxon>Eukaryota</taxon>
        <taxon>Metazoa</taxon>
        <taxon>Ecdysozoa</taxon>
        <taxon>Arthropoda</taxon>
        <taxon>Hexapoda</taxon>
        <taxon>Insecta</taxon>
        <taxon>Pterygota</taxon>
        <taxon>Neoptera</taxon>
        <taxon>Endopterygota</taxon>
        <taxon>Hymenoptera</taxon>
        <taxon>Apocrita</taxon>
        <taxon>Proctotrupomorpha</taxon>
        <taxon>Chalcidoidea</taxon>
        <taxon>Agaonidae</taxon>
        <taxon>Agaoninae</taxon>
        <taxon>Ceratosolen</taxon>
    </lineage>
</organism>
<dbReference type="PROSITE" id="PS51257">
    <property type="entry name" value="PROKAR_LIPOPROTEIN"/>
    <property type="match status" value="1"/>
</dbReference>
<dbReference type="SUPFAM" id="SSF48726">
    <property type="entry name" value="Immunoglobulin"/>
    <property type="match status" value="1"/>
</dbReference>
<name>A0AAJ6YDH5_9HYME</name>
<dbReference type="RefSeq" id="XP_011496062.1">
    <property type="nucleotide sequence ID" value="XM_011497760.1"/>
</dbReference>
<gene>
    <name evidence="3" type="primary">LOC105360760</name>
</gene>
<dbReference type="GeneID" id="105360760"/>
<keyword evidence="1" id="KW-0732">Signal</keyword>
<reference evidence="3" key="1">
    <citation type="submission" date="2025-08" db="UniProtKB">
        <authorList>
            <consortium name="RefSeq"/>
        </authorList>
    </citation>
    <scope>IDENTIFICATION</scope>
</reference>
<evidence type="ECO:0000313" key="3">
    <source>
        <dbReference type="RefSeq" id="XP_011496062.1"/>
    </source>
</evidence>
<accession>A0AAJ6YDH5</accession>
<dbReference type="KEGG" id="csol:105360760"/>
<dbReference type="AlphaFoldDB" id="A0AAJ6YDH5"/>
<dbReference type="InterPro" id="IPR036179">
    <property type="entry name" value="Ig-like_dom_sf"/>
</dbReference>